<reference evidence="2 3" key="1">
    <citation type="journal article" date="2015" name="Genome Biol. Evol.">
        <title>Functionally Structured Genomes in Lactobacillus kunkeei Colonizing the Honey Crop and Food Products of Honeybees and Stingless Bees.</title>
        <authorList>
            <person name="Tamarit D."/>
            <person name="Ellegaard K.M."/>
            <person name="Wikander J."/>
            <person name="Olofsson T."/>
            <person name="Vasquez A."/>
            <person name="Andersson S.G."/>
        </authorList>
    </citation>
    <scope>NUCLEOTIDE SEQUENCE [LARGE SCALE GENOMIC DNA]</scope>
    <source>
        <strain evidence="2 3">LAla</strain>
    </source>
</reference>
<protein>
    <submittedName>
        <fullName evidence="2">Uncharacterized protein</fullName>
    </submittedName>
</protein>
<evidence type="ECO:0000313" key="3">
    <source>
        <dbReference type="Proteomes" id="UP000037749"/>
    </source>
</evidence>
<feature type="transmembrane region" description="Helical" evidence="1">
    <location>
        <begin position="102"/>
        <end position="119"/>
    </location>
</feature>
<dbReference type="Proteomes" id="UP000037749">
    <property type="component" value="Unassembled WGS sequence"/>
</dbReference>
<comment type="caution">
    <text evidence="2">The sequence shown here is derived from an EMBL/GenBank/DDBJ whole genome shotgun (WGS) entry which is preliminary data.</text>
</comment>
<accession>A0A0M9DG03</accession>
<evidence type="ECO:0000313" key="2">
    <source>
        <dbReference type="EMBL" id="KOY79416.1"/>
    </source>
</evidence>
<feature type="transmembrane region" description="Helical" evidence="1">
    <location>
        <begin position="79"/>
        <end position="96"/>
    </location>
</feature>
<keyword evidence="1" id="KW-0472">Membrane</keyword>
<gene>
    <name evidence="2" type="ORF">RZ72_10260</name>
</gene>
<dbReference type="EMBL" id="JXCZ01000014">
    <property type="protein sequence ID" value="KOY79416.1"/>
    <property type="molecule type" value="Genomic_DNA"/>
</dbReference>
<proteinExistence type="predicted"/>
<feature type="transmembrane region" description="Helical" evidence="1">
    <location>
        <begin position="46"/>
        <end position="67"/>
    </location>
</feature>
<feature type="transmembrane region" description="Helical" evidence="1">
    <location>
        <begin position="12"/>
        <end position="31"/>
    </location>
</feature>
<dbReference type="AlphaFoldDB" id="A0A0M9DG03"/>
<dbReference type="PATRIC" id="fig|148814.9.peg.475"/>
<name>A0A0M9DG03_9LACO</name>
<evidence type="ECO:0000256" key="1">
    <source>
        <dbReference type="SAM" id="Phobius"/>
    </source>
</evidence>
<keyword evidence="1" id="KW-0812">Transmembrane</keyword>
<keyword evidence="1" id="KW-1133">Transmembrane helix</keyword>
<organism evidence="2 3">
    <name type="scientific">Apilactobacillus kunkeei</name>
    <dbReference type="NCBI Taxonomy" id="148814"/>
    <lineage>
        <taxon>Bacteria</taxon>
        <taxon>Bacillati</taxon>
        <taxon>Bacillota</taxon>
        <taxon>Bacilli</taxon>
        <taxon>Lactobacillales</taxon>
        <taxon>Lactobacillaceae</taxon>
        <taxon>Apilactobacillus</taxon>
    </lineage>
</organism>
<sequence>MKKNNNKTIRLLCIFANLCLLISSLVFGLILLETSNRMETDGFSQIYSWFYVLSLITLVICLIAQLLIMFVENVQLKKLAIFEIAFVIFEVILFTLDVIDWPLMIKTILTALIVLVLHIL</sequence>